<organism evidence="2 3">
    <name type="scientific">Oceanobacillus locisalsi</name>
    <dbReference type="NCBI Taxonomy" id="546107"/>
    <lineage>
        <taxon>Bacteria</taxon>
        <taxon>Bacillati</taxon>
        <taxon>Bacillota</taxon>
        <taxon>Bacilli</taxon>
        <taxon>Bacillales</taxon>
        <taxon>Bacillaceae</taxon>
        <taxon>Oceanobacillus</taxon>
    </lineage>
</organism>
<dbReference type="EMBL" id="JBHTKK010000001">
    <property type="protein sequence ID" value="MFD1064724.1"/>
    <property type="molecule type" value="Genomic_DNA"/>
</dbReference>
<evidence type="ECO:0000313" key="3">
    <source>
        <dbReference type="Proteomes" id="UP001597041"/>
    </source>
</evidence>
<keyword evidence="1" id="KW-0472">Membrane</keyword>
<gene>
    <name evidence="2" type="ORF">ACFQ19_01675</name>
</gene>
<dbReference type="Proteomes" id="UP001597041">
    <property type="component" value="Unassembled WGS sequence"/>
</dbReference>
<feature type="transmembrane region" description="Helical" evidence="1">
    <location>
        <begin position="36"/>
        <end position="57"/>
    </location>
</feature>
<keyword evidence="1" id="KW-0812">Transmembrane</keyword>
<evidence type="ECO:0000313" key="2">
    <source>
        <dbReference type="EMBL" id="MFD1064724.1"/>
    </source>
</evidence>
<reference evidence="3" key="1">
    <citation type="journal article" date="2019" name="Int. J. Syst. Evol. Microbiol.">
        <title>The Global Catalogue of Microorganisms (GCM) 10K type strain sequencing project: providing services to taxonomists for standard genome sequencing and annotation.</title>
        <authorList>
            <consortium name="The Broad Institute Genomics Platform"/>
            <consortium name="The Broad Institute Genome Sequencing Center for Infectious Disease"/>
            <person name="Wu L."/>
            <person name="Ma J."/>
        </authorList>
    </citation>
    <scope>NUCLEOTIDE SEQUENCE [LARGE SCALE GENOMIC DNA]</scope>
    <source>
        <strain evidence="3">CCUG 56608</strain>
    </source>
</reference>
<sequence length="82" mass="9597">MKYVNLIKLATVGAVFLVIYFFVFDYLMAGAITYRAIVLSITGILISKGASWIFGWIEKQRMTYDWLEEQKRTHGRILEKME</sequence>
<comment type="caution">
    <text evidence="2">The sequence shown here is derived from an EMBL/GenBank/DDBJ whole genome shotgun (WGS) entry which is preliminary data.</text>
</comment>
<accession>A0ABW3ND50</accession>
<keyword evidence="3" id="KW-1185">Reference proteome</keyword>
<proteinExistence type="predicted"/>
<keyword evidence="1" id="KW-1133">Transmembrane helix</keyword>
<name>A0ABW3ND50_9BACI</name>
<feature type="transmembrane region" description="Helical" evidence="1">
    <location>
        <begin position="6"/>
        <end position="24"/>
    </location>
</feature>
<protein>
    <submittedName>
        <fullName evidence="2">Uncharacterized protein</fullName>
    </submittedName>
</protein>
<dbReference type="RefSeq" id="WP_379590184.1">
    <property type="nucleotide sequence ID" value="NZ_JBHTKK010000001.1"/>
</dbReference>
<evidence type="ECO:0000256" key="1">
    <source>
        <dbReference type="SAM" id="Phobius"/>
    </source>
</evidence>